<name>A0A840I4S1_9PROT</name>
<organism evidence="1 2">
    <name type="scientific">Parvularcula dongshanensis</name>
    <dbReference type="NCBI Taxonomy" id="1173995"/>
    <lineage>
        <taxon>Bacteria</taxon>
        <taxon>Pseudomonadati</taxon>
        <taxon>Pseudomonadota</taxon>
        <taxon>Alphaproteobacteria</taxon>
        <taxon>Parvularculales</taxon>
        <taxon>Parvularculaceae</taxon>
        <taxon>Parvularcula</taxon>
    </lineage>
</organism>
<proteinExistence type="predicted"/>
<dbReference type="InterPro" id="IPR010281">
    <property type="entry name" value="DUF885"/>
</dbReference>
<reference evidence="1 2" key="1">
    <citation type="submission" date="2020-08" db="EMBL/GenBank/DDBJ databases">
        <title>Genomic Encyclopedia of Type Strains, Phase IV (KMG-IV): sequencing the most valuable type-strain genomes for metagenomic binning, comparative biology and taxonomic classification.</title>
        <authorList>
            <person name="Goeker M."/>
        </authorList>
    </citation>
    <scope>NUCLEOTIDE SEQUENCE [LARGE SCALE GENOMIC DNA]</scope>
    <source>
        <strain evidence="1 2">DSM 102850</strain>
    </source>
</reference>
<comment type="caution">
    <text evidence="1">The sequence shown here is derived from an EMBL/GenBank/DDBJ whole genome shotgun (WGS) entry which is preliminary data.</text>
</comment>
<dbReference type="AlphaFoldDB" id="A0A840I4S1"/>
<accession>A0A840I4S1</accession>
<protein>
    <submittedName>
        <fullName evidence="1">Uncharacterized protein (DUF885 family)</fullName>
    </submittedName>
</protein>
<dbReference type="EMBL" id="JACHOB010000005">
    <property type="protein sequence ID" value="MBB4659839.1"/>
    <property type="molecule type" value="Genomic_DNA"/>
</dbReference>
<evidence type="ECO:0000313" key="2">
    <source>
        <dbReference type="Proteomes" id="UP000563524"/>
    </source>
</evidence>
<evidence type="ECO:0000313" key="1">
    <source>
        <dbReference type="EMBL" id="MBB4659839.1"/>
    </source>
</evidence>
<gene>
    <name evidence="1" type="ORF">GGQ59_002380</name>
</gene>
<dbReference type="PANTHER" id="PTHR33361">
    <property type="entry name" value="GLR0591 PROTEIN"/>
    <property type="match status" value="1"/>
</dbReference>
<dbReference type="PANTHER" id="PTHR33361:SF2">
    <property type="entry name" value="DUF885 DOMAIN-CONTAINING PROTEIN"/>
    <property type="match status" value="1"/>
</dbReference>
<sequence>MKRAILGLLALGACATTNDEAAAPRNGSAALQALLDEHWALVLSENPVFATTLGVRDYDDRLGDPSLPAIEQGARARTDLLARLRALPDDGLAEEDRLNRDLLVLDLEGEVEEARYPARAMLLTNRGGPHLDLTGLPDRLPFRTVADYESYLARLRAAPDYLAAATQTLQESIETGWTQPCEPMAGFEDSINVHVVDDPADSIFMAPFEKRPAAIPEARFGAMKSEAAEIVATAAVPALRRFEAFYNLEYQPNCREEVGISSLPQGQEYYEHRVRMFTTTDTDAETVHRTGLAEVARIRAQMEEIAAAEGYDSLADFQTYLRTEPRFYPKSPEERIAAASVIAKKMDGQLVKLFTRLPRMPYDIKPIPEDIAEKTTTAYYSRPAGDGSRSGTYWVNLTKLDTRPLHELEALTLHEAVPGHHLQIALAQELDMPPFRRYGGFTAFVEGWGLYAESLGEEVGFYETPYTKFGQLSYEMWRACRLVVDTGMHAKGWTRQQAIDFMAENSGLSMNNIETEVDRYITWPGQALAYKTGEMKMKELRARAEAALGEDFDLRRFHDAVLADGAVPLSILETRIAAWIEEQRAR</sequence>
<dbReference type="RefSeq" id="WP_183818840.1">
    <property type="nucleotide sequence ID" value="NZ_JACHOB010000005.1"/>
</dbReference>
<keyword evidence="2" id="KW-1185">Reference proteome</keyword>
<dbReference type="Proteomes" id="UP000563524">
    <property type="component" value="Unassembled WGS sequence"/>
</dbReference>
<dbReference type="Pfam" id="PF05960">
    <property type="entry name" value="DUF885"/>
    <property type="match status" value="1"/>
</dbReference>